<dbReference type="GO" id="GO:0051287">
    <property type="term" value="F:NAD binding"/>
    <property type="evidence" value="ECO:0007669"/>
    <property type="project" value="InterPro"/>
</dbReference>
<dbReference type="GO" id="GO:0004851">
    <property type="term" value="F:uroporphyrin-III C-methyltransferase activity"/>
    <property type="evidence" value="ECO:0007669"/>
    <property type="project" value="InterPro"/>
</dbReference>
<evidence type="ECO:0000313" key="17">
    <source>
        <dbReference type="EMBL" id="OYX30439.1"/>
    </source>
</evidence>
<comment type="caution">
    <text evidence="17">The sequence shown here is derived from an EMBL/GenBank/DDBJ whole genome shotgun (WGS) entry which is preliminary data.</text>
</comment>
<dbReference type="Pfam" id="PF13241">
    <property type="entry name" value="NAD_binding_7"/>
    <property type="match status" value="1"/>
</dbReference>
<evidence type="ECO:0000256" key="9">
    <source>
        <dbReference type="ARBA" id="ARBA00023239"/>
    </source>
</evidence>
<dbReference type="GO" id="GO:0051266">
    <property type="term" value="F:sirohydrochlorin ferrochelatase activity"/>
    <property type="evidence" value="ECO:0007669"/>
    <property type="project" value="InterPro"/>
</dbReference>
<dbReference type="SUPFAM" id="SSF53790">
    <property type="entry name" value="Tetrapyrrole methylase"/>
    <property type="match status" value="1"/>
</dbReference>
<dbReference type="Proteomes" id="UP000215595">
    <property type="component" value="Unassembled WGS sequence"/>
</dbReference>
<dbReference type="Gene3D" id="1.10.8.210">
    <property type="entry name" value="Sirohaem synthase, dimerisation domain"/>
    <property type="match status" value="1"/>
</dbReference>
<dbReference type="InterPro" id="IPR012409">
    <property type="entry name" value="Sirohaem_synth"/>
</dbReference>
<dbReference type="NCBIfam" id="TIGR01469">
    <property type="entry name" value="cobA_cysG_Cterm"/>
    <property type="match status" value="1"/>
</dbReference>
<dbReference type="Pfam" id="PF00590">
    <property type="entry name" value="TP_methylase"/>
    <property type="match status" value="1"/>
</dbReference>
<dbReference type="SUPFAM" id="SSF51735">
    <property type="entry name" value="NAD(P)-binding Rossmann-fold domains"/>
    <property type="match status" value="1"/>
</dbReference>
<dbReference type="Gene3D" id="3.40.50.720">
    <property type="entry name" value="NAD(P)-binding Rossmann-like Domain"/>
    <property type="match status" value="1"/>
</dbReference>
<dbReference type="InterPro" id="IPR003043">
    <property type="entry name" value="Uropor_MeTrfase_CS"/>
</dbReference>
<evidence type="ECO:0000256" key="6">
    <source>
        <dbReference type="ARBA" id="ARBA00022691"/>
    </source>
</evidence>
<dbReference type="InterPro" id="IPR006366">
    <property type="entry name" value="CobA/CysG_C"/>
</dbReference>
<dbReference type="InterPro" id="IPR014776">
    <property type="entry name" value="4pyrrole_Mease_sub2"/>
</dbReference>
<evidence type="ECO:0000256" key="2">
    <source>
        <dbReference type="ARBA" id="ARBA00005879"/>
    </source>
</evidence>
<keyword evidence="4 17" id="KW-0489">Methyltransferase</keyword>
<feature type="domain" description="Tetrapyrrole methylase" evidence="15">
    <location>
        <begin position="216"/>
        <end position="423"/>
    </location>
</feature>
<accession>A0A258FE96</accession>
<dbReference type="UniPathway" id="UPA00262">
    <property type="reaction ID" value="UER00211"/>
</dbReference>
<feature type="active site" description="Proton donor" evidence="14">
    <location>
        <position position="268"/>
    </location>
</feature>
<dbReference type="InterPro" id="IPR000878">
    <property type="entry name" value="4pyrrol_Mease"/>
</dbReference>
<proteinExistence type="inferred from homology"/>
<keyword evidence="7" id="KW-0560">Oxidoreductase</keyword>
<evidence type="ECO:0000259" key="16">
    <source>
        <dbReference type="Pfam" id="PF10414"/>
    </source>
</evidence>
<evidence type="ECO:0000256" key="7">
    <source>
        <dbReference type="ARBA" id="ARBA00023002"/>
    </source>
</evidence>
<feature type="active site" description="Proton acceptor" evidence="14">
    <location>
        <position position="246"/>
    </location>
</feature>
<dbReference type="GO" id="GO:0009236">
    <property type="term" value="P:cobalamin biosynthetic process"/>
    <property type="evidence" value="ECO:0007669"/>
    <property type="project" value="UniProtKB-KW"/>
</dbReference>
<dbReference type="InterPro" id="IPR036291">
    <property type="entry name" value="NAD(P)-bd_dom_sf"/>
</dbReference>
<evidence type="ECO:0000313" key="18">
    <source>
        <dbReference type="Proteomes" id="UP000215595"/>
    </source>
</evidence>
<dbReference type="EMBL" id="NCEB01000044">
    <property type="protein sequence ID" value="OYX30439.1"/>
    <property type="molecule type" value="Genomic_DNA"/>
</dbReference>
<dbReference type="CDD" id="cd11642">
    <property type="entry name" value="SUMT"/>
    <property type="match status" value="1"/>
</dbReference>
<keyword evidence="3" id="KW-0169">Cobalamin biosynthesis</keyword>
<evidence type="ECO:0000256" key="1">
    <source>
        <dbReference type="ARBA" id="ARBA00005010"/>
    </source>
</evidence>
<dbReference type="SUPFAM" id="SSF75615">
    <property type="entry name" value="Siroheme synthase middle domains-like"/>
    <property type="match status" value="1"/>
</dbReference>
<sequence>MRVFLASIPLDRARVVVVGAGEPALAKLRLFLTSPADLVWFTPEGAPPAIERSREAPEPIVRMPDAEDFKGARLVFIGLAVEAEAAQLADVARAAGAQVNVVDRPWLGDFQTPAMIDRDQVVVGIATGGTAPILARDVRSRIEGVLPAALGPLARLAGELRDTVKATVPDFLARRRFWEKAFRGPAADLVAAGKPAEARREMLRLLNVAAPEQGVVHIVGAGPGDPELLTLKALRVLQDADVIIHDRLVPEAVLERARRDARRLYVGKTRGDHSVPQDQIEQLMIDEARAGHRVVRLKGGDPFVFGRGGEELAAMHAAGVQAFVVPGVTAALACAASAGLPLTHRDHAQAVTLVTAQPKPGGQEADWSVLGAANHTVAVYMGAGLTDRVAERLLAAGRAGSTPVAVVENGTRPDQRVLTGRLDGLGVLVREARITGPAMLFIGEVAAFAVADAVPRQEAAA</sequence>
<evidence type="ECO:0000256" key="10">
    <source>
        <dbReference type="ARBA" id="ARBA00023244"/>
    </source>
</evidence>
<keyword evidence="9" id="KW-0456">Lyase</keyword>
<keyword evidence="6" id="KW-0949">S-adenosyl-L-methionine</keyword>
<protein>
    <submittedName>
        <fullName evidence="17">Uroporphyrinogen-III C-methyltransferase</fullName>
    </submittedName>
</protein>
<comment type="pathway">
    <text evidence="1">Porphyrin-containing compound metabolism; siroheme biosynthesis; sirohydrochlorin from precorrin-2: step 1/1.</text>
</comment>
<dbReference type="PANTHER" id="PTHR45790:SF1">
    <property type="entry name" value="SIROHEME SYNTHASE"/>
    <property type="match status" value="1"/>
</dbReference>
<evidence type="ECO:0000256" key="13">
    <source>
        <dbReference type="ARBA" id="ARBA00047561"/>
    </source>
</evidence>
<dbReference type="PIRSF" id="PIRSF036426">
    <property type="entry name" value="Sirohaem_synth"/>
    <property type="match status" value="1"/>
</dbReference>
<dbReference type="GO" id="GO:0032259">
    <property type="term" value="P:methylation"/>
    <property type="evidence" value="ECO:0007669"/>
    <property type="project" value="UniProtKB-KW"/>
</dbReference>
<dbReference type="InterPro" id="IPR014777">
    <property type="entry name" value="4pyrrole_Mease_sub1"/>
</dbReference>
<evidence type="ECO:0000256" key="11">
    <source>
        <dbReference type="ARBA" id="ARBA00023268"/>
    </source>
</evidence>
<dbReference type="PANTHER" id="PTHR45790">
    <property type="entry name" value="SIROHEME SYNTHASE-RELATED"/>
    <property type="match status" value="1"/>
</dbReference>
<dbReference type="InterPro" id="IPR035996">
    <property type="entry name" value="4pyrrol_Methylase_sf"/>
</dbReference>
<dbReference type="AlphaFoldDB" id="A0A258FE96"/>
<feature type="domain" description="Sirohaem synthase dimerisation" evidence="16">
    <location>
        <begin position="149"/>
        <end position="206"/>
    </location>
</feature>
<dbReference type="GO" id="GO:0043115">
    <property type="term" value="F:precorrin-2 dehydrogenase activity"/>
    <property type="evidence" value="ECO:0007669"/>
    <property type="project" value="UniProtKB-EC"/>
</dbReference>
<evidence type="ECO:0000256" key="4">
    <source>
        <dbReference type="ARBA" id="ARBA00022603"/>
    </source>
</evidence>
<evidence type="ECO:0000256" key="12">
    <source>
        <dbReference type="ARBA" id="ARBA00025705"/>
    </source>
</evidence>
<comment type="catalytic activity">
    <reaction evidence="13">
        <text>precorrin-2 + NAD(+) = sirohydrochlorin + NADH + 2 H(+)</text>
        <dbReference type="Rhea" id="RHEA:15613"/>
        <dbReference type="ChEBI" id="CHEBI:15378"/>
        <dbReference type="ChEBI" id="CHEBI:57540"/>
        <dbReference type="ChEBI" id="CHEBI:57945"/>
        <dbReference type="ChEBI" id="CHEBI:58351"/>
        <dbReference type="ChEBI" id="CHEBI:58827"/>
        <dbReference type="EC" id="1.3.1.76"/>
    </reaction>
</comment>
<reference evidence="17 18" key="1">
    <citation type="submission" date="2017-03" db="EMBL/GenBank/DDBJ databases">
        <title>Lifting the veil on microbial sulfur biogeochemistry in mining wastewaters.</title>
        <authorList>
            <person name="Kantor R.S."/>
            <person name="Colenbrander Nelson T."/>
            <person name="Marshall S."/>
            <person name="Bennett D."/>
            <person name="Apte S."/>
            <person name="Camacho D."/>
            <person name="Thomas B.C."/>
            <person name="Warren L.A."/>
            <person name="Banfield J.F."/>
        </authorList>
    </citation>
    <scope>NUCLEOTIDE SEQUENCE [LARGE SCALE GENOMIC DNA]</scope>
    <source>
        <strain evidence="17">32-69-9</strain>
    </source>
</reference>
<dbReference type="NCBIfam" id="NF007922">
    <property type="entry name" value="PRK10637.1"/>
    <property type="match status" value="1"/>
</dbReference>
<dbReference type="GO" id="GO:0019354">
    <property type="term" value="P:siroheme biosynthetic process"/>
    <property type="evidence" value="ECO:0007669"/>
    <property type="project" value="UniProtKB-UniPathway"/>
</dbReference>
<evidence type="ECO:0000259" key="15">
    <source>
        <dbReference type="Pfam" id="PF00590"/>
    </source>
</evidence>
<evidence type="ECO:0000256" key="14">
    <source>
        <dbReference type="PIRSR" id="PIRSR036426-1"/>
    </source>
</evidence>
<keyword evidence="11" id="KW-0511">Multifunctional enzyme</keyword>
<dbReference type="InterPro" id="IPR050161">
    <property type="entry name" value="Siro_Cobalamin_biosynth"/>
</dbReference>
<evidence type="ECO:0000256" key="5">
    <source>
        <dbReference type="ARBA" id="ARBA00022679"/>
    </source>
</evidence>
<dbReference type="InterPro" id="IPR037115">
    <property type="entry name" value="Sirohaem_synt_dimer_dom_sf"/>
</dbReference>
<name>A0A258FE96_9CAUL</name>
<comment type="similarity">
    <text evidence="2">Belongs to the precorrin methyltransferase family.</text>
</comment>
<dbReference type="InterPro" id="IPR006367">
    <property type="entry name" value="Sirohaem_synthase_N"/>
</dbReference>
<comment type="pathway">
    <text evidence="12">Porphyrin-containing compound metabolism; siroheme biosynthesis; precorrin-2 from uroporphyrinogen III: step 1/1.</text>
</comment>
<gene>
    <name evidence="17" type="ORF">B7Z01_14430</name>
</gene>
<keyword evidence="8" id="KW-0520">NAD</keyword>
<evidence type="ECO:0000256" key="8">
    <source>
        <dbReference type="ARBA" id="ARBA00023027"/>
    </source>
</evidence>
<dbReference type="PROSITE" id="PS00839">
    <property type="entry name" value="SUMT_1"/>
    <property type="match status" value="1"/>
</dbReference>
<dbReference type="NCBIfam" id="TIGR01470">
    <property type="entry name" value="cysG_Nterm"/>
    <property type="match status" value="1"/>
</dbReference>
<keyword evidence="10" id="KW-0627">Porphyrin biosynthesis</keyword>
<dbReference type="NCBIfam" id="NF004790">
    <property type="entry name" value="PRK06136.1"/>
    <property type="match status" value="1"/>
</dbReference>
<dbReference type="InterPro" id="IPR019478">
    <property type="entry name" value="Sirohaem_synthase_dimer_dom"/>
</dbReference>
<dbReference type="Gene3D" id="3.30.160.110">
    <property type="entry name" value="Siroheme synthase, domain 2"/>
    <property type="match status" value="1"/>
</dbReference>
<organism evidence="17 18">
    <name type="scientific">Brevundimonas subvibrioides</name>
    <dbReference type="NCBI Taxonomy" id="74313"/>
    <lineage>
        <taxon>Bacteria</taxon>
        <taxon>Pseudomonadati</taxon>
        <taxon>Pseudomonadota</taxon>
        <taxon>Alphaproteobacteria</taxon>
        <taxon>Caulobacterales</taxon>
        <taxon>Caulobacteraceae</taxon>
        <taxon>Brevundimonas</taxon>
    </lineage>
</organism>
<evidence type="ECO:0000256" key="3">
    <source>
        <dbReference type="ARBA" id="ARBA00022573"/>
    </source>
</evidence>
<dbReference type="Pfam" id="PF10414">
    <property type="entry name" value="CysG_dimeriser"/>
    <property type="match status" value="1"/>
</dbReference>
<dbReference type="FunFam" id="3.40.1010.10:FF:000001">
    <property type="entry name" value="Siroheme synthase"/>
    <property type="match status" value="1"/>
</dbReference>
<dbReference type="Gene3D" id="3.30.950.10">
    <property type="entry name" value="Methyltransferase, Cobalt-precorrin-4 Transmethylase, Domain 2"/>
    <property type="match status" value="1"/>
</dbReference>
<dbReference type="Gene3D" id="3.40.1010.10">
    <property type="entry name" value="Cobalt-precorrin-4 Transmethylase, Domain 1"/>
    <property type="match status" value="1"/>
</dbReference>
<keyword evidence="5 17" id="KW-0808">Transferase</keyword>